<feature type="coiled-coil region" evidence="1">
    <location>
        <begin position="7"/>
        <end position="49"/>
    </location>
</feature>
<comment type="caution">
    <text evidence="3">The sequence shown here is derived from an EMBL/GenBank/DDBJ whole genome shotgun (WGS) entry which is preliminary data.</text>
</comment>
<dbReference type="EMBL" id="JAAGAX010000004">
    <property type="protein sequence ID" value="KAF2318049.1"/>
    <property type="molecule type" value="Genomic_DNA"/>
</dbReference>
<evidence type="ECO:0000313" key="3">
    <source>
        <dbReference type="EMBL" id="KAF2318049.1"/>
    </source>
</evidence>
<keyword evidence="4" id="KW-1185">Reference proteome</keyword>
<dbReference type="GO" id="GO:0006508">
    <property type="term" value="P:proteolysis"/>
    <property type="evidence" value="ECO:0007669"/>
    <property type="project" value="InterPro"/>
</dbReference>
<protein>
    <recommendedName>
        <fullName evidence="2">Ty3 transposon capsid-like protein domain-containing protein</fullName>
    </recommendedName>
</protein>
<feature type="domain" description="Ty3 transposon capsid-like protein" evidence="2">
    <location>
        <begin position="116"/>
        <end position="236"/>
    </location>
</feature>
<organism evidence="3 4">
    <name type="scientific">Hevea brasiliensis</name>
    <name type="common">Para rubber tree</name>
    <name type="synonym">Siphonia brasiliensis</name>
    <dbReference type="NCBI Taxonomy" id="3981"/>
    <lineage>
        <taxon>Eukaryota</taxon>
        <taxon>Viridiplantae</taxon>
        <taxon>Streptophyta</taxon>
        <taxon>Embryophyta</taxon>
        <taxon>Tracheophyta</taxon>
        <taxon>Spermatophyta</taxon>
        <taxon>Magnoliopsida</taxon>
        <taxon>eudicotyledons</taxon>
        <taxon>Gunneridae</taxon>
        <taxon>Pentapetalae</taxon>
        <taxon>rosids</taxon>
        <taxon>fabids</taxon>
        <taxon>Malpighiales</taxon>
        <taxon>Euphorbiaceae</taxon>
        <taxon>Crotonoideae</taxon>
        <taxon>Micrandreae</taxon>
        <taxon>Hevea</taxon>
    </lineage>
</organism>
<evidence type="ECO:0000256" key="1">
    <source>
        <dbReference type="SAM" id="Coils"/>
    </source>
</evidence>
<gene>
    <name evidence="3" type="ORF">GH714_041381</name>
</gene>
<dbReference type="PROSITE" id="PS00141">
    <property type="entry name" value="ASP_PROTEASE"/>
    <property type="match status" value="1"/>
</dbReference>
<dbReference type="PANTHER" id="PTHR15503:SF22">
    <property type="entry name" value="TRANSPOSON TY3-I GAG POLYPROTEIN"/>
    <property type="match status" value="1"/>
</dbReference>
<accession>A0A6A6N1P0</accession>
<dbReference type="PANTHER" id="PTHR15503">
    <property type="entry name" value="LDOC1 RELATED"/>
    <property type="match status" value="1"/>
</dbReference>
<proteinExistence type="predicted"/>
<dbReference type="AlphaFoldDB" id="A0A6A6N1P0"/>
<dbReference type="InterPro" id="IPR032567">
    <property type="entry name" value="RTL1-rel"/>
</dbReference>
<dbReference type="InterPro" id="IPR021109">
    <property type="entry name" value="Peptidase_aspartic_dom_sf"/>
</dbReference>
<evidence type="ECO:0000259" key="2">
    <source>
        <dbReference type="Pfam" id="PF19259"/>
    </source>
</evidence>
<dbReference type="Pfam" id="PF08284">
    <property type="entry name" value="RVP_2"/>
    <property type="match status" value="1"/>
</dbReference>
<dbReference type="Proteomes" id="UP000467840">
    <property type="component" value="Chromosome 6"/>
</dbReference>
<name>A0A6A6N1P0_HEVBR</name>
<evidence type="ECO:0000313" key="4">
    <source>
        <dbReference type="Proteomes" id="UP000467840"/>
    </source>
</evidence>
<sequence>MAEGTRSQELERRVMALMQEFEARQENLRKEAEQRNQKAMDEIKALLAGLSLQNMELASGKGSDGSASNQNVSSHKIRQSWGNSTKLEFPRFSGEGLEGWLLRVDYFFEVANVAADDRVKMAALHLEGKALQWHQGFIKVRGSIAYLDWGAYVGAITARFGSNAFEDPLADLRNLKQVSSLQDYLDAFDEIYPKAGIREDQALSFFLSGLVDELQMPVRMFKPSTLAEAYSLARLQEITVAAIQNKPKPSVKPASYNYLPLSQENEEDEENEDKGVEGEMASDMQLSLNAMWGTQGTQIMRIKGECGKRILHVLVDTGSTHNFLSTKMASKLKCELQKAAGISVEVANGQQLQCEGFCKNFTWSMQGLEFHAEVYVLALDNYDLILGAQWLSTLGEILWNFQTMMMTFKRESMLCVLQGETKKKLSKELNSLMTCLNDDGLFHVDGREATAYLYSVAVRRSKSS</sequence>
<dbReference type="CDD" id="cd00303">
    <property type="entry name" value="retropepsin_like"/>
    <property type="match status" value="1"/>
</dbReference>
<dbReference type="Pfam" id="PF19259">
    <property type="entry name" value="Ty3_capsid"/>
    <property type="match status" value="1"/>
</dbReference>
<dbReference type="SUPFAM" id="SSF50630">
    <property type="entry name" value="Acid proteases"/>
    <property type="match status" value="1"/>
</dbReference>
<keyword evidence="1" id="KW-0175">Coiled coil</keyword>
<dbReference type="Gene3D" id="2.40.70.10">
    <property type="entry name" value="Acid Proteases"/>
    <property type="match status" value="1"/>
</dbReference>
<dbReference type="GO" id="GO:0004190">
    <property type="term" value="F:aspartic-type endopeptidase activity"/>
    <property type="evidence" value="ECO:0007669"/>
    <property type="project" value="InterPro"/>
</dbReference>
<dbReference type="InterPro" id="IPR001969">
    <property type="entry name" value="Aspartic_peptidase_AS"/>
</dbReference>
<dbReference type="InterPro" id="IPR045358">
    <property type="entry name" value="Ty3_capsid"/>
</dbReference>
<reference evidence="3 4" key="1">
    <citation type="journal article" date="2020" name="Mol. Plant">
        <title>The Chromosome-Based Rubber Tree Genome Provides New Insights into Spurge Genome Evolution and Rubber Biosynthesis.</title>
        <authorList>
            <person name="Liu J."/>
            <person name="Shi C."/>
            <person name="Shi C.C."/>
            <person name="Li W."/>
            <person name="Zhang Q.J."/>
            <person name="Zhang Y."/>
            <person name="Li K."/>
            <person name="Lu H.F."/>
            <person name="Shi C."/>
            <person name="Zhu S.T."/>
            <person name="Xiao Z.Y."/>
            <person name="Nan H."/>
            <person name="Yue Y."/>
            <person name="Zhu X.G."/>
            <person name="Wu Y."/>
            <person name="Hong X.N."/>
            <person name="Fan G.Y."/>
            <person name="Tong Y."/>
            <person name="Zhang D."/>
            <person name="Mao C.L."/>
            <person name="Liu Y.L."/>
            <person name="Hao S.J."/>
            <person name="Liu W.Q."/>
            <person name="Lv M.Q."/>
            <person name="Zhang H.B."/>
            <person name="Liu Y."/>
            <person name="Hu-Tang G.R."/>
            <person name="Wang J.P."/>
            <person name="Wang J.H."/>
            <person name="Sun Y.H."/>
            <person name="Ni S.B."/>
            <person name="Chen W.B."/>
            <person name="Zhang X.C."/>
            <person name="Jiao Y.N."/>
            <person name="Eichler E.E."/>
            <person name="Li G.H."/>
            <person name="Liu X."/>
            <person name="Gao L.Z."/>
        </authorList>
    </citation>
    <scope>NUCLEOTIDE SEQUENCE [LARGE SCALE GENOMIC DNA]</scope>
    <source>
        <strain evidence="4">cv. GT1</strain>
        <tissue evidence="3">Leaf</tissue>
    </source>
</reference>